<evidence type="ECO:0000256" key="1">
    <source>
        <dbReference type="SAM" id="MobiDB-lite"/>
    </source>
</evidence>
<keyword evidence="2" id="KW-0732">Signal</keyword>
<accession>A0ABP9AL21</accession>
<evidence type="ECO:0000313" key="4">
    <source>
        <dbReference type="Proteomes" id="UP001501265"/>
    </source>
</evidence>
<feature type="region of interest" description="Disordered" evidence="1">
    <location>
        <begin position="73"/>
        <end position="92"/>
    </location>
</feature>
<comment type="caution">
    <text evidence="3">The sequence shown here is derived from an EMBL/GenBank/DDBJ whole genome shotgun (WGS) entry which is preliminary data.</text>
</comment>
<evidence type="ECO:0008006" key="5">
    <source>
        <dbReference type="Google" id="ProtNLM"/>
    </source>
</evidence>
<dbReference type="EMBL" id="BAABIG010000001">
    <property type="protein sequence ID" value="GAA4781909.1"/>
    <property type="molecule type" value="Genomic_DNA"/>
</dbReference>
<feature type="signal peptide" evidence="2">
    <location>
        <begin position="1"/>
        <end position="28"/>
    </location>
</feature>
<proteinExistence type="predicted"/>
<protein>
    <recommendedName>
        <fullName evidence="5">Lipoprotein</fullName>
    </recommendedName>
</protein>
<keyword evidence="4" id="KW-1185">Reference proteome</keyword>
<feature type="compositionally biased region" description="Polar residues" evidence="1">
    <location>
        <begin position="76"/>
        <end position="85"/>
    </location>
</feature>
<feature type="compositionally biased region" description="Low complexity" evidence="1">
    <location>
        <begin position="32"/>
        <end position="52"/>
    </location>
</feature>
<evidence type="ECO:0000256" key="2">
    <source>
        <dbReference type="SAM" id="SignalP"/>
    </source>
</evidence>
<name>A0ABP9AL21_9ACTN</name>
<feature type="region of interest" description="Disordered" evidence="1">
    <location>
        <begin position="32"/>
        <end position="56"/>
    </location>
</feature>
<evidence type="ECO:0000313" key="3">
    <source>
        <dbReference type="EMBL" id="GAA4781909.1"/>
    </source>
</evidence>
<gene>
    <name evidence="3" type="ORF">GCM10023220_00460</name>
</gene>
<organism evidence="3 4">
    <name type="scientific">Streptomyces ziwulingensis</name>
    <dbReference type="NCBI Taxonomy" id="1045501"/>
    <lineage>
        <taxon>Bacteria</taxon>
        <taxon>Bacillati</taxon>
        <taxon>Actinomycetota</taxon>
        <taxon>Actinomycetes</taxon>
        <taxon>Kitasatosporales</taxon>
        <taxon>Streptomycetaceae</taxon>
        <taxon>Streptomyces</taxon>
    </lineage>
</organism>
<reference evidence="4" key="1">
    <citation type="journal article" date="2019" name="Int. J. Syst. Evol. Microbiol.">
        <title>The Global Catalogue of Microorganisms (GCM) 10K type strain sequencing project: providing services to taxonomists for standard genome sequencing and annotation.</title>
        <authorList>
            <consortium name="The Broad Institute Genomics Platform"/>
            <consortium name="The Broad Institute Genome Sequencing Center for Infectious Disease"/>
            <person name="Wu L."/>
            <person name="Ma J."/>
        </authorList>
    </citation>
    <scope>NUCLEOTIDE SEQUENCE [LARGE SCALE GENOMIC DNA]</scope>
    <source>
        <strain evidence="4">JCM 18081</strain>
    </source>
</reference>
<sequence>MPFIPASLARPATALACAAALASLTACAGGDTNSASAQSSSATRPAAAPSGAQPNGIERKTAAEVYNLSHAANAEAGSSRQQMSRSDAESDLRVSATECAGTVSLRDTGSYDLVLKKDEAWVQPDASFAKWMNEATGEELLTAGTWYHATLENRFISSLASYCHTDQFTSPDTLDDDTTATKGPVTTLDGRRVVPVTLTGNGETVTWYAAATGEPFHVAQVSSREDMADVTYSDFGTPVKATAPSGSVQEAPTG</sequence>
<dbReference type="Proteomes" id="UP001501265">
    <property type="component" value="Unassembled WGS sequence"/>
</dbReference>
<dbReference type="RefSeq" id="WP_345616643.1">
    <property type="nucleotide sequence ID" value="NZ_BAABIG010000001.1"/>
</dbReference>
<feature type="chain" id="PRO_5047050086" description="Lipoprotein" evidence="2">
    <location>
        <begin position="29"/>
        <end position="254"/>
    </location>
</feature>